<reference evidence="16 17" key="1">
    <citation type="submission" date="2018-09" db="EMBL/GenBank/DDBJ databases">
        <title>Micromonospora sp. nov. MS1-9, isolated from a root of Musa sp.</title>
        <authorList>
            <person name="Kuncharoen N."/>
            <person name="Kudo T."/>
            <person name="Ohkuma M."/>
            <person name="Yuki M."/>
            <person name="Tanasupawat S."/>
        </authorList>
    </citation>
    <scope>NUCLEOTIDE SEQUENCE [LARGE SCALE GENOMIC DNA]</scope>
    <source>
        <strain evidence="15 17">MS1-9</strain>
        <strain evidence="14 16">NGC1-4</strain>
    </source>
</reference>
<dbReference type="Proteomes" id="UP000271548">
    <property type="component" value="Unassembled WGS sequence"/>
</dbReference>
<feature type="transmembrane region" description="Helical" evidence="13">
    <location>
        <begin position="162"/>
        <end position="190"/>
    </location>
</feature>
<keyword evidence="9" id="KW-0406">Ion transport</keyword>
<sequence>MDRDTRRLTGFSDAVFAISSTLLVLDIRLPAGTEHLGRDLLTLWPSYLAYAITFLLIGQTWVNHHLMFDHIRSIDRTILLLNTLLLLTAAFVPFTAETLARAFSSGQGERAATVFYGATFMVGAIFFNLIWHYARRGHRLLGDTITPEGASVVARRYLPAPFLTALGTGVGFILPELGVTMIALLIPLYWLSIPGEMPKASRNRGNAAKDHGQVEGQ</sequence>
<comment type="catalytic activity">
    <reaction evidence="12">
        <text>K(+)(in) = K(+)(out)</text>
        <dbReference type="Rhea" id="RHEA:29463"/>
        <dbReference type="ChEBI" id="CHEBI:29103"/>
    </reaction>
</comment>
<dbReference type="OrthoDB" id="7626281at2"/>
<evidence type="ECO:0000256" key="2">
    <source>
        <dbReference type="ARBA" id="ARBA00006920"/>
    </source>
</evidence>
<evidence type="ECO:0000313" key="14">
    <source>
        <dbReference type="EMBL" id="RKN21448.1"/>
    </source>
</evidence>
<feature type="transmembrane region" description="Helical" evidence="13">
    <location>
        <begin position="47"/>
        <end position="66"/>
    </location>
</feature>
<feature type="transmembrane region" description="Helical" evidence="13">
    <location>
        <begin position="78"/>
        <end position="96"/>
    </location>
</feature>
<evidence type="ECO:0000256" key="6">
    <source>
        <dbReference type="ARBA" id="ARBA00022826"/>
    </source>
</evidence>
<keyword evidence="10 13" id="KW-0472">Membrane</keyword>
<dbReference type="EMBL" id="RAZT01000006">
    <property type="protein sequence ID" value="RKN32478.1"/>
    <property type="molecule type" value="Genomic_DNA"/>
</dbReference>
<dbReference type="EMBL" id="RAZS01000003">
    <property type="protein sequence ID" value="RKN21448.1"/>
    <property type="molecule type" value="Genomic_DNA"/>
</dbReference>
<keyword evidence="6" id="KW-0631">Potassium channel</keyword>
<evidence type="ECO:0000256" key="9">
    <source>
        <dbReference type="ARBA" id="ARBA00023065"/>
    </source>
</evidence>
<feature type="transmembrane region" description="Helical" evidence="13">
    <location>
        <begin position="111"/>
        <end position="131"/>
    </location>
</feature>
<evidence type="ECO:0000256" key="11">
    <source>
        <dbReference type="ARBA" id="ARBA00023303"/>
    </source>
</evidence>
<dbReference type="PANTHER" id="PTHR31462">
    <property type="entry name" value="ENDOSOMAL/LYSOSOMAL POTASSIUM CHANNEL TMEM175"/>
    <property type="match status" value="1"/>
</dbReference>
<keyword evidence="16" id="KW-1185">Reference proteome</keyword>
<evidence type="ECO:0000256" key="7">
    <source>
        <dbReference type="ARBA" id="ARBA00022958"/>
    </source>
</evidence>
<evidence type="ECO:0000256" key="13">
    <source>
        <dbReference type="SAM" id="Phobius"/>
    </source>
</evidence>
<accession>A0A3A9Y557</accession>
<comment type="caution">
    <text evidence="15">The sequence shown here is derived from an EMBL/GenBank/DDBJ whole genome shotgun (WGS) entry which is preliminary data.</text>
</comment>
<dbReference type="GO" id="GO:0005267">
    <property type="term" value="F:potassium channel activity"/>
    <property type="evidence" value="ECO:0007669"/>
    <property type="project" value="UniProtKB-KW"/>
</dbReference>
<dbReference type="GO" id="GO:0016020">
    <property type="term" value="C:membrane"/>
    <property type="evidence" value="ECO:0007669"/>
    <property type="project" value="UniProtKB-SubCell"/>
</dbReference>
<keyword evidence="3" id="KW-0813">Transport</keyword>
<dbReference type="Proteomes" id="UP000275865">
    <property type="component" value="Unassembled WGS sequence"/>
</dbReference>
<dbReference type="InterPro" id="IPR010617">
    <property type="entry name" value="TMEM175-like"/>
</dbReference>
<dbReference type="AlphaFoldDB" id="A0A3A9Y557"/>
<evidence type="ECO:0000313" key="16">
    <source>
        <dbReference type="Proteomes" id="UP000271548"/>
    </source>
</evidence>
<comment type="similarity">
    <text evidence="2">Belongs to the TMEM175 family.</text>
</comment>
<name>A0A3A9Y557_9ACTN</name>
<keyword evidence="5 13" id="KW-0812">Transmembrane</keyword>
<comment type="subcellular location">
    <subcellularLocation>
        <location evidence="1">Membrane</location>
        <topology evidence="1">Multi-pass membrane protein</topology>
    </subcellularLocation>
</comment>
<evidence type="ECO:0000313" key="17">
    <source>
        <dbReference type="Proteomes" id="UP000275865"/>
    </source>
</evidence>
<gene>
    <name evidence="15" type="ORF">D7044_13935</name>
    <name evidence="14" type="ORF">D7147_08400</name>
</gene>
<evidence type="ECO:0000256" key="5">
    <source>
        <dbReference type="ARBA" id="ARBA00022692"/>
    </source>
</evidence>
<evidence type="ECO:0000256" key="3">
    <source>
        <dbReference type="ARBA" id="ARBA00022448"/>
    </source>
</evidence>
<keyword evidence="7" id="KW-0630">Potassium</keyword>
<evidence type="ECO:0000256" key="10">
    <source>
        <dbReference type="ARBA" id="ARBA00023136"/>
    </source>
</evidence>
<dbReference type="PANTHER" id="PTHR31462:SF5">
    <property type="entry name" value="ENDOSOMAL_LYSOSOMAL PROTON CHANNEL TMEM175"/>
    <property type="match status" value="1"/>
</dbReference>
<evidence type="ECO:0000256" key="4">
    <source>
        <dbReference type="ARBA" id="ARBA00022538"/>
    </source>
</evidence>
<evidence type="ECO:0000256" key="12">
    <source>
        <dbReference type="ARBA" id="ARBA00034430"/>
    </source>
</evidence>
<evidence type="ECO:0000256" key="8">
    <source>
        <dbReference type="ARBA" id="ARBA00022989"/>
    </source>
</evidence>
<evidence type="ECO:0000256" key="1">
    <source>
        <dbReference type="ARBA" id="ARBA00004141"/>
    </source>
</evidence>
<evidence type="ECO:0000313" key="15">
    <source>
        <dbReference type="EMBL" id="RKN32478.1"/>
    </source>
</evidence>
<keyword evidence="4" id="KW-0633">Potassium transport</keyword>
<keyword evidence="8 13" id="KW-1133">Transmembrane helix</keyword>
<dbReference type="GO" id="GO:0015252">
    <property type="term" value="F:proton channel activity"/>
    <property type="evidence" value="ECO:0007669"/>
    <property type="project" value="InterPro"/>
</dbReference>
<keyword evidence="11" id="KW-0407">Ion channel</keyword>
<protein>
    <submittedName>
        <fullName evidence="15">DUF1211 domain-containing protein</fullName>
    </submittedName>
</protein>
<dbReference type="Pfam" id="PF06736">
    <property type="entry name" value="TMEM175"/>
    <property type="match status" value="1"/>
</dbReference>
<organism evidence="15 17">
    <name type="scientific">Micromonospora musae</name>
    <dbReference type="NCBI Taxonomy" id="1894970"/>
    <lineage>
        <taxon>Bacteria</taxon>
        <taxon>Bacillati</taxon>
        <taxon>Actinomycetota</taxon>
        <taxon>Actinomycetes</taxon>
        <taxon>Micromonosporales</taxon>
        <taxon>Micromonosporaceae</taxon>
        <taxon>Micromonospora</taxon>
    </lineage>
</organism>
<proteinExistence type="inferred from homology"/>